<dbReference type="Gene3D" id="3.10.110.10">
    <property type="entry name" value="Ubiquitin Conjugating Enzyme"/>
    <property type="match status" value="1"/>
</dbReference>
<evidence type="ECO:0000313" key="3">
    <source>
        <dbReference type="Proteomes" id="UP000887540"/>
    </source>
</evidence>
<name>A0A914EJK9_9BILA</name>
<evidence type="ECO:0000259" key="2">
    <source>
        <dbReference type="PROSITE" id="PS50127"/>
    </source>
</evidence>
<evidence type="ECO:0000256" key="1">
    <source>
        <dbReference type="SAM" id="MobiDB-lite"/>
    </source>
</evidence>
<dbReference type="InterPro" id="IPR016135">
    <property type="entry name" value="UBQ-conjugating_enzyme/RWD"/>
</dbReference>
<dbReference type="Pfam" id="PF00179">
    <property type="entry name" value="UQ_con"/>
    <property type="match status" value="1"/>
</dbReference>
<dbReference type="InterPro" id="IPR000608">
    <property type="entry name" value="UBC"/>
</dbReference>
<proteinExistence type="predicted"/>
<reference evidence="4" key="1">
    <citation type="submission" date="2022-11" db="UniProtKB">
        <authorList>
            <consortium name="WormBaseParasite"/>
        </authorList>
    </citation>
    <scope>IDENTIFICATION</scope>
</reference>
<protein>
    <submittedName>
        <fullName evidence="4">UBC core domain-containing protein</fullName>
    </submittedName>
</protein>
<accession>A0A914EJK9</accession>
<feature type="region of interest" description="Disordered" evidence="1">
    <location>
        <begin position="196"/>
        <end position="220"/>
    </location>
</feature>
<dbReference type="SUPFAM" id="SSF54495">
    <property type="entry name" value="UBC-like"/>
    <property type="match status" value="1"/>
</dbReference>
<dbReference type="Proteomes" id="UP000887540">
    <property type="component" value="Unplaced"/>
</dbReference>
<feature type="region of interest" description="Disordered" evidence="1">
    <location>
        <begin position="1"/>
        <end position="25"/>
    </location>
</feature>
<feature type="compositionally biased region" description="Basic and acidic residues" evidence="1">
    <location>
        <begin position="197"/>
        <end position="209"/>
    </location>
</feature>
<dbReference type="WBParaSite" id="ACRNAN_scaffold8379.g31836.t1">
    <property type="protein sequence ID" value="ACRNAN_scaffold8379.g31836.t1"/>
    <property type="gene ID" value="ACRNAN_scaffold8379.g31836"/>
</dbReference>
<organism evidence="3 4">
    <name type="scientific">Acrobeloides nanus</name>
    <dbReference type="NCBI Taxonomy" id="290746"/>
    <lineage>
        <taxon>Eukaryota</taxon>
        <taxon>Metazoa</taxon>
        <taxon>Ecdysozoa</taxon>
        <taxon>Nematoda</taxon>
        <taxon>Chromadorea</taxon>
        <taxon>Rhabditida</taxon>
        <taxon>Tylenchina</taxon>
        <taxon>Cephalobomorpha</taxon>
        <taxon>Cephaloboidea</taxon>
        <taxon>Cephalobidae</taxon>
        <taxon>Acrobeloides</taxon>
    </lineage>
</organism>
<dbReference type="AlphaFoldDB" id="A0A914EJK9"/>
<dbReference type="SMART" id="SM00212">
    <property type="entry name" value="UBCc"/>
    <property type="match status" value="1"/>
</dbReference>
<keyword evidence="3" id="KW-1185">Reference proteome</keyword>
<dbReference type="PROSITE" id="PS50127">
    <property type="entry name" value="UBC_2"/>
    <property type="match status" value="1"/>
</dbReference>
<sequence>MQRFDGEEPRKQMANPKIPIPTFNSNSNNVGVKKAMAQLRDYTKHPVDGTKIFVIENDIRTFHVNTRIEHGVYEGLVVHWELQIPEKYPFMPASGRIADGFHFTRRNHAHVFERDGLCTDYLSNFEYMQKKASAYGGWTPSGTLVQLMIAMKEFFAEPDMQLPNSVVQEAFQRNANFRCQKCSGSINDIYLNSQQDDLEKSDDGPEKPESSLVDNDDVQRQTRARQELICPVLMRSPLDDSNILIGFPVALKRIQRQSGIANTSDRIRQLRFVEMQLFPELISFEAYMQSLAIEGANYDNIDLARLRSPMGNWYTHLILIYLNRQHYDRAEVYLKTLLSVVSCGSDGTQRADYHPSMFVKVYPALMNKIIVSLLRCDAHESEMLLTAFANLLRTYRHACARYPEVRRINDQHVVEFCRSSTRRHKTWTNDLGELLFKMAALDTNAYPSCKMNKAEVKTVFMKEFFARQVHWVHKYWSSPDRGMARTDNFFAFVDKLDRTIDECCEFLRQYFVACQVSLKVMLFNLECLSVLMTPDFEERLDRNYGLLEVDQLRQFREAVVAIKNLDKLSGFFQRANYPIQNSSQAFQIVKTAYEDAKNSGYWYENNRVALGNNPYSNRR</sequence>
<feature type="compositionally biased region" description="Basic and acidic residues" evidence="1">
    <location>
        <begin position="1"/>
        <end position="11"/>
    </location>
</feature>
<evidence type="ECO:0000313" key="4">
    <source>
        <dbReference type="WBParaSite" id="ACRNAN_scaffold8379.g31836.t1"/>
    </source>
</evidence>
<feature type="domain" description="UBC core" evidence="2">
    <location>
        <begin position="30"/>
        <end position="203"/>
    </location>
</feature>